<dbReference type="EMBL" id="KZ819635">
    <property type="protein sequence ID" value="PWN91380.1"/>
    <property type="molecule type" value="Genomic_DNA"/>
</dbReference>
<evidence type="ECO:0000256" key="8">
    <source>
        <dbReference type="ARBA" id="ARBA00034617"/>
    </source>
</evidence>
<dbReference type="GeneID" id="37046697"/>
<feature type="compositionally biased region" description="Polar residues" evidence="10">
    <location>
        <begin position="796"/>
        <end position="805"/>
    </location>
</feature>
<evidence type="ECO:0000256" key="1">
    <source>
        <dbReference type="ARBA" id="ARBA00005446"/>
    </source>
</evidence>
<dbReference type="SMART" id="SM00490">
    <property type="entry name" value="HELICc"/>
    <property type="match status" value="1"/>
</dbReference>
<comment type="catalytic activity">
    <reaction evidence="8">
        <text>Couples ATP hydrolysis with the unwinding of duplex DNA by translocating in the 3'-5' direction.</text>
        <dbReference type="EC" id="5.6.2.4"/>
    </reaction>
</comment>
<evidence type="ECO:0000256" key="7">
    <source>
        <dbReference type="ARBA" id="ARBA00023235"/>
    </source>
</evidence>
<dbReference type="AlphaFoldDB" id="A0A316YPB0"/>
<dbReference type="Gene3D" id="3.40.50.300">
    <property type="entry name" value="P-loop containing nucleotide triphosphate hydrolases"/>
    <property type="match status" value="2"/>
</dbReference>
<dbReference type="InterPro" id="IPR011545">
    <property type="entry name" value="DEAD/DEAH_box_helicase_dom"/>
</dbReference>
<dbReference type="PROSITE" id="PS51194">
    <property type="entry name" value="HELICASE_CTER"/>
    <property type="match status" value="1"/>
</dbReference>
<evidence type="ECO:0000259" key="11">
    <source>
        <dbReference type="PROSITE" id="PS51192"/>
    </source>
</evidence>
<evidence type="ECO:0000313" key="13">
    <source>
        <dbReference type="EMBL" id="PWN91380.1"/>
    </source>
</evidence>
<dbReference type="PANTHER" id="PTHR13710">
    <property type="entry name" value="DNA HELICASE RECQ FAMILY MEMBER"/>
    <property type="match status" value="1"/>
</dbReference>
<dbReference type="PROSITE" id="PS51192">
    <property type="entry name" value="HELICASE_ATP_BIND_1"/>
    <property type="match status" value="1"/>
</dbReference>
<feature type="region of interest" description="Disordered" evidence="10">
    <location>
        <begin position="36"/>
        <end position="68"/>
    </location>
</feature>
<dbReference type="SUPFAM" id="SSF52540">
    <property type="entry name" value="P-loop containing nucleoside triphosphate hydrolases"/>
    <property type="match status" value="1"/>
</dbReference>
<dbReference type="Gene3D" id="1.10.10.10">
    <property type="entry name" value="Winged helix-like DNA-binding domain superfamily/Winged helix DNA-binding domain"/>
    <property type="match status" value="1"/>
</dbReference>
<dbReference type="OrthoDB" id="10261556at2759"/>
<evidence type="ECO:0000256" key="6">
    <source>
        <dbReference type="ARBA" id="ARBA00023125"/>
    </source>
</evidence>
<dbReference type="GO" id="GO:0043138">
    <property type="term" value="F:3'-5' DNA helicase activity"/>
    <property type="evidence" value="ECO:0007669"/>
    <property type="project" value="UniProtKB-EC"/>
</dbReference>
<evidence type="ECO:0000256" key="4">
    <source>
        <dbReference type="ARBA" id="ARBA00022806"/>
    </source>
</evidence>
<dbReference type="InterPro" id="IPR027417">
    <property type="entry name" value="P-loop_NTPase"/>
</dbReference>
<keyword evidence="2" id="KW-0547">Nucleotide-binding</keyword>
<dbReference type="RefSeq" id="XP_025378578.1">
    <property type="nucleotide sequence ID" value="XM_025524781.1"/>
</dbReference>
<dbReference type="InterPro" id="IPR004589">
    <property type="entry name" value="DNA_helicase_ATP-dep_RecQ"/>
</dbReference>
<sequence>MEEADQDVSGPLDGPTPVPASLSSSTASVCPALASLATSSPRQSPSLSSLSSSGSLSTPQSDTGSSSCMSGVRKKLELLYRYRDLLSQGAELVTAAQHRYVSLLGEANEIAAQLKTSNESEEKDDGDSDRQLELFGGAMPEWEEAVAAAAQRSAMASQTSEAHSSYTGHAHKEQAGHELEGLTAADFDDSTFDEGGERFDEKTVVPLSTLEIDEQIYDINERYKPGPGRTFPWTKELDESRRDIFRKTTWRPLQEEACNAAMDGKHLIVWMPTAGGKSLCYQLPAILRPGITIVVAPLVALLHDQLAGLEDKCIAAAAIHSGEGVNMMEGLEVEDVLTQADYNEMRDYRIILVTPERIAQRPAFRDKLKVASESGRLQRIVIDEVHLFEHADSYRPAYPALVELRRLLPRTPFTFLSATMSHTFMARLRIEFELEEQQTLCLVSQEKRRNLQFSVAHKASATSFLQLAHWIRIAHRNQSGIIYISNIKHADLVVAELKRSAISSTVYHGRLSNSRKQRAAEDWLEGRALVMVATNAFGLGIDKADVRFVCHATLPRSLEDYHQECGRAGRDGQPAECLLWYTPSDVSGMASRIAENGRNFERDFEKFRWMLRYAQTSECRASIVEDYLWKDDNLTTTTNDIPRSSSCPCCDNCERGSADVEDVTLEAWQILTLFQHARRKGMRYRFTIKQLAELAVGHGRSTRGHQRELGHKCIGGQPVKLGIKAAERLVVELIVQKLLKFDPRDRKSYGTTYVQLGNLQSSANPLVRASSLEEAKSLKGLVMVAFGPGELRSYTRASNETSKQARQAKTKRVSPVKREPDEQMYNGMLEQERFKEDSPSLKRRRSSRIKDQANLVNLSKS</sequence>
<keyword evidence="5" id="KW-0067">ATP-binding</keyword>
<feature type="compositionally biased region" description="Low complexity" evidence="10">
    <location>
        <begin position="146"/>
        <end position="156"/>
    </location>
</feature>
<dbReference type="NCBIfam" id="TIGR00614">
    <property type="entry name" value="recQ_fam"/>
    <property type="match status" value="1"/>
</dbReference>
<feature type="region of interest" description="Disordered" evidence="10">
    <location>
        <begin position="1"/>
        <end position="24"/>
    </location>
</feature>
<dbReference type="SMART" id="SM00487">
    <property type="entry name" value="DEXDc"/>
    <property type="match status" value="1"/>
</dbReference>
<feature type="compositionally biased region" description="Low complexity" evidence="10">
    <location>
        <begin position="38"/>
        <end position="61"/>
    </location>
</feature>
<keyword evidence="3" id="KW-0378">Hydrolase</keyword>
<comment type="similarity">
    <text evidence="1">Belongs to the helicase family. RecQ subfamily.</text>
</comment>
<feature type="compositionally biased region" description="Basic and acidic residues" evidence="10">
    <location>
        <begin position="830"/>
        <end position="840"/>
    </location>
</feature>
<feature type="domain" description="Helicase C-terminal" evidence="12">
    <location>
        <begin position="466"/>
        <end position="615"/>
    </location>
</feature>
<organism evidence="13 14">
    <name type="scientific">Acaromyces ingoldii</name>
    <dbReference type="NCBI Taxonomy" id="215250"/>
    <lineage>
        <taxon>Eukaryota</taxon>
        <taxon>Fungi</taxon>
        <taxon>Dikarya</taxon>
        <taxon>Basidiomycota</taxon>
        <taxon>Ustilaginomycotina</taxon>
        <taxon>Exobasidiomycetes</taxon>
        <taxon>Exobasidiales</taxon>
        <taxon>Cryptobasidiaceae</taxon>
        <taxon>Acaromyces</taxon>
    </lineage>
</organism>
<dbReference type="GO" id="GO:0003677">
    <property type="term" value="F:DNA binding"/>
    <property type="evidence" value="ECO:0007669"/>
    <property type="project" value="UniProtKB-KW"/>
</dbReference>
<evidence type="ECO:0000256" key="10">
    <source>
        <dbReference type="SAM" id="MobiDB-lite"/>
    </source>
</evidence>
<dbReference type="PANTHER" id="PTHR13710:SF105">
    <property type="entry name" value="ATP-DEPENDENT DNA HELICASE Q1"/>
    <property type="match status" value="1"/>
</dbReference>
<evidence type="ECO:0000256" key="2">
    <source>
        <dbReference type="ARBA" id="ARBA00022741"/>
    </source>
</evidence>
<evidence type="ECO:0000256" key="3">
    <source>
        <dbReference type="ARBA" id="ARBA00022801"/>
    </source>
</evidence>
<dbReference type="GO" id="GO:0005524">
    <property type="term" value="F:ATP binding"/>
    <property type="evidence" value="ECO:0007669"/>
    <property type="project" value="UniProtKB-KW"/>
</dbReference>
<gene>
    <name evidence="13" type="ORF">FA10DRAFT_299993</name>
</gene>
<dbReference type="InParanoid" id="A0A316YPB0"/>
<dbReference type="Pfam" id="PF00270">
    <property type="entry name" value="DEAD"/>
    <property type="match status" value="1"/>
</dbReference>
<feature type="compositionally biased region" description="Basic residues" evidence="10">
    <location>
        <begin position="806"/>
        <end position="815"/>
    </location>
</feature>
<dbReference type="GO" id="GO:0005694">
    <property type="term" value="C:chromosome"/>
    <property type="evidence" value="ECO:0007669"/>
    <property type="project" value="TreeGrafter"/>
</dbReference>
<protein>
    <recommendedName>
        <fullName evidence="9">DNA 3'-5' helicase</fullName>
        <ecNumber evidence="9">5.6.2.4</ecNumber>
    </recommendedName>
</protein>
<name>A0A316YPB0_9BASI</name>
<dbReference type="InterPro" id="IPR036388">
    <property type="entry name" value="WH-like_DNA-bd_sf"/>
</dbReference>
<accession>A0A316YPB0</accession>
<evidence type="ECO:0000313" key="14">
    <source>
        <dbReference type="Proteomes" id="UP000245768"/>
    </source>
</evidence>
<dbReference type="STRING" id="215250.A0A316YPB0"/>
<dbReference type="CDD" id="cd17920">
    <property type="entry name" value="DEXHc_RecQ"/>
    <property type="match status" value="1"/>
</dbReference>
<feature type="compositionally biased region" description="Polar residues" evidence="10">
    <location>
        <begin position="157"/>
        <end position="167"/>
    </location>
</feature>
<dbReference type="InterPro" id="IPR014001">
    <property type="entry name" value="Helicase_ATP-bd"/>
</dbReference>
<reference evidence="13" key="1">
    <citation type="journal article" date="2018" name="Mol. Biol. Evol.">
        <title>Broad Genomic Sampling Reveals a Smut Pathogenic Ancestry of the Fungal Clade Ustilaginomycotina.</title>
        <authorList>
            <person name="Kijpornyongpan T."/>
            <person name="Mondo S.J."/>
            <person name="Barry K."/>
            <person name="Sandor L."/>
            <person name="Lee J."/>
            <person name="Lipzen A."/>
            <person name="Pangilinan J."/>
            <person name="LaButti K."/>
            <person name="Hainaut M."/>
            <person name="Henrissat B."/>
            <person name="Grigoriev I.V."/>
            <person name="Spatafora J.W."/>
            <person name="Aime M.C."/>
        </authorList>
    </citation>
    <scope>NUCLEOTIDE SEQUENCE [LARGE SCALE GENOMIC DNA]</scope>
    <source>
        <strain evidence="13">MCA 4198</strain>
    </source>
</reference>
<evidence type="ECO:0000256" key="5">
    <source>
        <dbReference type="ARBA" id="ARBA00022840"/>
    </source>
</evidence>
<feature type="region of interest" description="Disordered" evidence="10">
    <location>
        <begin position="146"/>
        <end position="173"/>
    </location>
</feature>
<proteinExistence type="inferred from homology"/>
<keyword evidence="4 13" id="KW-0347">Helicase</keyword>
<dbReference type="InterPro" id="IPR001650">
    <property type="entry name" value="Helicase_C-like"/>
</dbReference>
<keyword evidence="6" id="KW-0238">DNA-binding</keyword>
<evidence type="ECO:0000259" key="12">
    <source>
        <dbReference type="PROSITE" id="PS51194"/>
    </source>
</evidence>
<dbReference type="GO" id="GO:0005737">
    <property type="term" value="C:cytoplasm"/>
    <property type="evidence" value="ECO:0007669"/>
    <property type="project" value="TreeGrafter"/>
</dbReference>
<dbReference type="EC" id="5.6.2.4" evidence="9"/>
<feature type="domain" description="Helicase ATP-binding" evidence="11">
    <location>
        <begin position="258"/>
        <end position="438"/>
    </location>
</feature>
<dbReference type="Pfam" id="PF00271">
    <property type="entry name" value="Helicase_C"/>
    <property type="match status" value="1"/>
</dbReference>
<dbReference type="Proteomes" id="UP000245768">
    <property type="component" value="Unassembled WGS sequence"/>
</dbReference>
<dbReference type="GO" id="GO:0016787">
    <property type="term" value="F:hydrolase activity"/>
    <property type="evidence" value="ECO:0007669"/>
    <property type="project" value="UniProtKB-KW"/>
</dbReference>
<dbReference type="GO" id="GO:0009378">
    <property type="term" value="F:four-way junction helicase activity"/>
    <property type="evidence" value="ECO:0007669"/>
    <property type="project" value="TreeGrafter"/>
</dbReference>
<evidence type="ECO:0000256" key="9">
    <source>
        <dbReference type="ARBA" id="ARBA00034808"/>
    </source>
</evidence>
<feature type="region of interest" description="Disordered" evidence="10">
    <location>
        <begin position="796"/>
        <end position="861"/>
    </location>
</feature>
<keyword evidence="7" id="KW-0413">Isomerase</keyword>
<dbReference type="GO" id="GO:0000724">
    <property type="term" value="P:double-strand break repair via homologous recombination"/>
    <property type="evidence" value="ECO:0007669"/>
    <property type="project" value="TreeGrafter"/>
</dbReference>
<keyword evidence="14" id="KW-1185">Reference proteome</keyword>